<feature type="binding site" evidence="18">
    <location>
        <position position="796"/>
    </location>
    <ligand>
        <name>substrate</name>
    </ligand>
</feature>
<feature type="binding site" evidence="18">
    <location>
        <begin position="414"/>
        <end position="416"/>
    </location>
    <ligand>
        <name>substrate</name>
    </ligand>
</feature>
<dbReference type="PIRSF" id="PIRSF036687">
    <property type="entry name" value="AcnB"/>
    <property type="match status" value="1"/>
</dbReference>
<evidence type="ECO:0000256" key="13">
    <source>
        <dbReference type="ARBA" id="ARBA00023014"/>
    </source>
</evidence>
<dbReference type="GO" id="GO:0019629">
    <property type="term" value="P:propionate catabolic process, 2-methylcitrate cycle"/>
    <property type="evidence" value="ECO:0007669"/>
    <property type="project" value="TreeGrafter"/>
</dbReference>
<keyword evidence="13 17" id="KW-0411">Iron-sulfur</keyword>
<dbReference type="InterPro" id="IPR004406">
    <property type="entry name" value="Aconitase_B"/>
</dbReference>
<comment type="cofactor">
    <cofactor evidence="17">
        <name>[4Fe-4S] cluster</name>
        <dbReference type="ChEBI" id="CHEBI:49883"/>
    </cofactor>
    <text evidence="17">Binds 1 [4Fe-4S] cluster per subunit.</text>
</comment>
<dbReference type="SUPFAM" id="SSF53732">
    <property type="entry name" value="Aconitase iron-sulfur domain"/>
    <property type="match status" value="1"/>
</dbReference>
<dbReference type="RefSeq" id="WP_038239240.1">
    <property type="nucleotide sequence ID" value="NZ_CAWLWS010000094.1"/>
</dbReference>
<evidence type="ECO:0000256" key="7">
    <source>
        <dbReference type="ARBA" id="ARBA00019379"/>
    </source>
</evidence>
<dbReference type="UniPathway" id="UPA00946"/>
<dbReference type="EC" id="4.2.1.99" evidence="6 16"/>
<dbReference type="PROSITE" id="PS01244">
    <property type="entry name" value="ACONITASE_2"/>
    <property type="match status" value="1"/>
</dbReference>
<sequence length="865" mass="93808">MLEEYRKHVAERAAQGIVPKPLDAAQTAALVELLKNPPEGEEDFLLDLLTNRVPPGVDEAAYVKAGFLAAIAKGETLSPLVTQEKAIELLGTMQGGYNIHALIDALDDEKLAPIAAKALSHTLLMFDSFYDVEEKAKAGNVHAKQIMQSWADAEWFLGRPELAEKITVTVFKVTGETNTDDLSPAPDAWSRPDIPLHALAMLKNAREGIEPDQAGVIGPINQIESLNKKGYPLAYVGDVVGTGSSRKSATNSVLWFMGEDIPFVPNKRGAGVVLGGKIAPIFFNTMEDAGALPIEVDVSKLNMGDVIDIYPYKGEVRHHDTNELLATFELKTDVLIDEVRAGGRIPLIIGRGLTGKARESLGLPHSAVFRQAKEVAKSDRGFSLAQKMVGRACGTTGIRPGEYCEPKMTSVGSQDTTGPMTRDELKDLACLGFSADLVMQSFCHTAAYPKPVDVTTHHTLPDFIMNRGGVSLRPGDGIIHSWLNRMLLPDTVGTGGDSHTRFPIGISFPAGSGLVAFAAATGVMPLDMPESVLVRFKGKMQPGITLRDLVHAIPYYAIQQGLLTVEKKGKKNIFSGRILEIEGLPELKVEQAFELADASAERSAAGCMIKLDKDPIIEYLQSNIVLLKWMIAEGYGDRRTLERRIIGMENWLKDPQLLEADADAEYAAVIEIDLSGIKEPILCAPNDPDDARLLCEVANSKIDEVFIGSCMTNIGHFRAAGKLLDQHKGQLPTRLWVAPPTKMDAAQLTEEGYYSVFGKSGARIEIPGCSLCMGNQARVADGATVVSTSTRNFPNRLGAGANVYLASAELAAVASLLGRLPTADEYLQFMGKVEETAEDTYRYLNFDQLSQYTDKADNVIFQTAV</sequence>
<dbReference type="AlphaFoldDB" id="W1J1F4"/>
<dbReference type="PANTHER" id="PTHR43160">
    <property type="entry name" value="ACONITATE HYDRATASE B"/>
    <property type="match status" value="1"/>
</dbReference>
<dbReference type="Gene3D" id="3.20.19.10">
    <property type="entry name" value="Aconitase, domain 4"/>
    <property type="match status" value="1"/>
</dbReference>
<dbReference type="GO" id="GO:0051539">
    <property type="term" value="F:4 iron, 4 sulfur cluster binding"/>
    <property type="evidence" value="ECO:0007669"/>
    <property type="project" value="UniProtKB-KW"/>
</dbReference>
<keyword evidence="10 17" id="KW-0479">Metal-binding</keyword>
<feature type="domain" description="Aconitase/3-isopropylmalate dehydratase large subunit alpha/beta/alpha" evidence="19">
    <location>
        <begin position="472"/>
        <end position="818"/>
    </location>
</feature>
<proteinExistence type="inferred from homology"/>
<dbReference type="SUPFAM" id="SSF74778">
    <property type="entry name" value="Aconitase B, N-terminal domain"/>
    <property type="match status" value="1"/>
</dbReference>
<evidence type="ECO:0000256" key="3">
    <source>
        <dbReference type="ARBA" id="ARBA00005026"/>
    </source>
</evidence>
<keyword evidence="9 16" id="KW-0816">Tricarboxylic acid cycle</keyword>
<dbReference type="NCBIfam" id="TIGR00117">
    <property type="entry name" value="acnB"/>
    <property type="match status" value="1"/>
</dbReference>
<dbReference type="PANTHER" id="PTHR43160:SF4">
    <property type="entry name" value="ACONITATE HYDRATASE B"/>
    <property type="match status" value="1"/>
</dbReference>
<dbReference type="InterPro" id="IPR015931">
    <property type="entry name" value="Acnase/IPM_dHydase_lsu_aba_1/3"/>
</dbReference>
<dbReference type="Gene3D" id="3.30.499.10">
    <property type="entry name" value="Aconitase, domain 3"/>
    <property type="match status" value="2"/>
</dbReference>
<dbReference type="GO" id="GO:0006099">
    <property type="term" value="P:tricarboxylic acid cycle"/>
    <property type="evidence" value="ECO:0007669"/>
    <property type="project" value="UniProtKB-UniPathway"/>
</dbReference>
<dbReference type="Proteomes" id="UP000019202">
    <property type="component" value="Unassembled WGS sequence"/>
</dbReference>
<feature type="domain" description="Aconitase B HEAT-like" evidence="21">
    <location>
        <begin position="4"/>
        <end position="156"/>
    </location>
</feature>
<evidence type="ECO:0000256" key="10">
    <source>
        <dbReference type="ARBA" id="ARBA00022723"/>
    </source>
</evidence>
<feature type="binding site" evidence="18">
    <location>
        <position position="498"/>
    </location>
    <ligand>
        <name>substrate</name>
    </ligand>
</feature>
<keyword evidence="12 17" id="KW-0408">Iron</keyword>
<evidence type="ECO:0000259" key="20">
    <source>
        <dbReference type="Pfam" id="PF06434"/>
    </source>
</evidence>
<evidence type="ECO:0000256" key="8">
    <source>
        <dbReference type="ARBA" id="ARBA00022485"/>
    </source>
</evidence>
<evidence type="ECO:0000256" key="2">
    <source>
        <dbReference type="ARBA" id="ARBA00004717"/>
    </source>
</evidence>
<comment type="similarity">
    <text evidence="4 16">Belongs to the aconitase/IPM isomerase family.</text>
</comment>
<dbReference type="NCBIfam" id="NF006690">
    <property type="entry name" value="PRK09238.1"/>
    <property type="match status" value="1"/>
</dbReference>
<dbReference type="InterPro" id="IPR036008">
    <property type="entry name" value="Aconitase_4Fe-4S_dom"/>
</dbReference>
<dbReference type="EMBL" id="CBXF010000094">
    <property type="protein sequence ID" value="CDL83706.1"/>
    <property type="molecule type" value="Genomic_DNA"/>
</dbReference>
<dbReference type="InterPro" id="IPR015928">
    <property type="entry name" value="Aconitase/3IPM_dehydase_swvl"/>
</dbReference>
<evidence type="ECO:0000256" key="14">
    <source>
        <dbReference type="ARBA" id="ARBA00023239"/>
    </source>
</evidence>
<feature type="domain" description="Aconitase B swivel" evidence="20">
    <location>
        <begin position="168"/>
        <end position="382"/>
    </location>
</feature>
<dbReference type="UniPathway" id="UPA00223">
    <property type="reaction ID" value="UER00718"/>
</dbReference>
<comment type="pathway">
    <text evidence="3">Organic acid metabolism; propanoate degradation.</text>
</comment>
<keyword evidence="23" id="KW-1185">Reference proteome</keyword>
<dbReference type="GO" id="GO:0003730">
    <property type="term" value="F:mRNA 3'-UTR binding"/>
    <property type="evidence" value="ECO:0007669"/>
    <property type="project" value="UniProtKB-ARBA"/>
</dbReference>
<dbReference type="FunFam" id="3.20.19.10:FF:000004">
    <property type="entry name" value="Aconitate hydratase B"/>
    <property type="match status" value="1"/>
</dbReference>
<dbReference type="InterPro" id="IPR036288">
    <property type="entry name" value="Aconitase_B_HEAT-like_dom_sf"/>
</dbReference>
<dbReference type="InterPro" id="IPR015929">
    <property type="entry name" value="Aconitase_B_swivel"/>
</dbReference>
<protein>
    <recommendedName>
        <fullName evidence="7 16">Aconitate hydratase B</fullName>
        <ecNumber evidence="5 16">4.2.1.3</ecNumber>
        <ecNumber evidence="6 16">4.2.1.99</ecNumber>
    </recommendedName>
    <alternativeName>
        <fullName evidence="16">2-methylisocitrate dehydratase</fullName>
    </alternativeName>
</protein>
<dbReference type="InterPro" id="IPR001030">
    <property type="entry name" value="Acoase/IPM_deHydtase_lsu_aba"/>
</dbReference>
<dbReference type="OrthoDB" id="9758061at2"/>
<dbReference type="STRING" id="1427518.XSR1_350043"/>
<evidence type="ECO:0000256" key="18">
    <source>
        <dbReference type="PIRSR" id="PIRSR036687-2"/>
    </source>
</evidence>
<keyword evidence="11" id="KW-0694">RNA-binding</keyword>
<dbReference type="Gene3D" id="3.40.1060.10">
    <property type="entry name" value="Aconitase, Domain 2"/>
    <property type="match status" value="1"/>
</dbReference>
<comment type="pathway">
    <text evidence="2 16">Carbohydrate metabolism; tricarboxylic acid cycle; isocitrate from oxaloacetate: step 2/2.</text>
</comment>
<feature type="binding site" evidence="17">
    <location>
        <position position="769"/>
    </location>
    <ligand>
        <name>[4Fe-4S] cluster</name>
        <dbReference type="ChEBI" id="CHEBI:49883"/>
    </ligand>
</feature>
<comment type="catalytic activity">
    <reaction evidence="15 16">
        <text>citrate = D-threo-isocitrate</text>
        <dbReference type="Rhea" id="RHEA:10336"/>
        <dbReference type="ChEBI" id="CHEBI:15562"/>
        <dbReference type="ChEBI" id="CHEBI:16947"/>
        <dbReference type="EC" id="4.2.1.3"/>
    </reaction>
</comment>
<evidence type="ECO:0000259" key="21">
    <source>
        <dbReference type="Pfam" id="PF11791"/>
    </source>
</evidence>
<evidence type="ECO:0000256" key="5">
    <source>
        <dbReference type="ARBA" id="ARBA00012926"/>
    </source>
</evidence>
<feature type="binding site" evidence="18">
    <location>
        <begin position="244"/>
        <end position="246"/>
    </location>
    <ligand>
        <name>substrate</name>
    </ligand>
</feature>
<dbReference type="GO" id="GO:0005829">
    <property type="term" value="C:cytosol"/>
    <property type="evidence" value="ECO:0007669"/>
    <property type="project" value="InterPro"/>
</dbReference>
<comment type="caution">
    <text evidence="22">The sequence shown here is derived from an EMBL/GenBank/DDBJ whole genome shotgun (WGS) entry which is preliminary data.</text>
</comment>
<evidence type="ECO:0000313" key="22">
    <source>
        <dbReference type="EMBL" id="CDL83706.1"/>
    </source>
</evidence>
<evidence type="ECO:0000256" key="16">
    <source>
        <dbReference type="PIRNR" id="PIRNR036687"/>
    </source>
</evidence>
<evidence type="ECO:0000256" key="6">
    <source>
        <dbReference type="ARBA" id="ARBA00013250"/>
    </source>
</evidence>
<feature type="binding site" evidence="17">
    <location>
        <position position="710"/>
    </location>
    <ligand>
        <name>[4Fe-4S] cluster</name>
        <dbReference type="ChEBI" id="CHEBI:49883"/>
    </ligand>
</feature>
<evidence type="ECO:0000256" key="1">
    <source>
        <dbReference type="ARBA" id="ARBA00000118"/>
    </source>
</evidence>
<accession>W1J1F4</accession>
<dbReference type="CDD" id="cd01576">
    <property type="entry name" value="AcnB_Swivel"/>
    <property type="match status" value="1"/>
</dbReference>
<dbReference type="GO" id="GO:0046872">
    <property type="term" value="F:metal ion binding"/>
    <property type="evidence" value="ECO:0007669"/>
    <property type="project" value="UniProtKB-KW"/>
</dbReference>
<keyword evidence="8 17" id="KW-0004">4Fe-4S</keyword>
<dbReference type="InterPro" id="IPR050926">
    <property type="entry name" value="Aconitase/IPM_isomerase"/>
</dbReference>
<reference evidence="22" key="1">
    <citation type="submission" date="2013-11" db="EMBL/GenBank/DDBJ databases">
        <title>Draft genome sequence and annotation of the entomopathogenic bacteria, Xenorhabdus cabanillasi strain JM26 and Xenorhabdus szentirmai strain DSM 16338.</title>
        <authorList>
            <person name="Gualtieri M."/>
            <person name="Ogier J.C."/>
            <person name="Pages S."/>
            <person name="Givaudan A."/>
            <person name="Gaudriault S."/>
        </authorList>
    </citation>
    <scope>NUCLEOTIDE SEQUENCE [LARGE SCALE GENOMIC DNA]</scope>
    <source>
        <strain evidence="22">DSM 16338</strain>
    </source>
</reference>
<comment type="catalytic activity">
    <reaction evidence="1 16">
        <text>(2S,3R)-3-hydroxybutane-1,2,3-tricarboxylate = 2-methyl-cis-aconitate + H2O</text>
        <dbReference type="Rhea" id="RHEA:17941"/>
        <dbReference type="ChEBI" id="CHEBI:15377"/>
        <dbReference type="ChEBI" id="CHEBI:57429"/>
        <dbReference type="ChEBI" id="CHEBI:57872"/>
        <dbReference type="EC" id="4.2.1.99"/>
    </reaction>
</comment>
<dbReference type="PROSITE" id="PS00450">
    <property type="entry name" value="ACONITASE_1"/>
    <property type="match status" value="1"/>
</dbReference>
<evidence type="ECO:0000256" key="17">
    <source>
        <dbReference type="PIRSR" id="PIRSR036687-1"/>
    </source>
</evidence>
<feature type="binding site" evidence="18">
    <location>
        <position position="791"/>
    </location>
    <ligand>
        <name>substrate</name>
    </ligand>
</feature>
<evidence type="ECO:0000256" key="12">
    <source>
        <dbReference type="ARBA" id="ARBA00023004"/>
    </source>
</evidence>
<dbReference type="SUPFAM" id="SSF52016">
    <property type="entry name" value="LeuD/IlvD-like"/>
    <property type="match status" value="1"/>
</dbReference>
<evidence type="ECO:0000256" key="15">
    <source>
        <dbReference type="ARBA" id="ARBA00023501"/>
    </source>
</evidence>
<keyword evidence="14 16" id="KW-0456">Lyase</keyword>
<dbReference type="Pfam" id="PF11791">
    <property type="entry name" value="Aconitase_B_N"/>
    <property type="match status" value="1"/>
</dbReference>
<dbReference type="EC" id="4.2.1.3" evidence="5 16"/>
<dbReference type="FunFam" id="3.30.499.10:FF:000001">
    <property type="entry name" value="Aconitate hydratase B"/>
    <property type="match status" value="1"/>
</dbReference>
<dbReference type="InterPro" id="IPR018136">
    <property type="entry name" value="Aconitase_4Fe-4S_BS"/>
</dbReference>
<dbReference type="Gene3D" id="1.25.40.310">
    <property type="entry name" value="Aconitate B, HEAT-like domain"/>
    <property type="match status" value="1"/>
</dbReference>
<dbReference type="CDD" id="cd01581">
    <property type="entry name" value="AcnB"/>
    <property type="match status" value="1"/>
</dbReference>
<dbReference type="FunFam" id="1.25.40.310:FF:000001">
    <property type="entry name" value="Aconitate hydratase B"/>
    <property type="match status" value="1"/>
</dbReference>
<evidence type="ECO:0000256" key="4">
    <source>
        <dbReference type="ARBA" id="ARBA00007185"/>
    </source>
</evidence>
<evidence type="ECO:0000256" key="11">
    <source>
        <dbReference type="ARBA" id="ARBA00022884"/>
    </source>
</evidence>
<dbReference type="GO" id="GO:0047456">
    <property type="term" value="F:2-methylisocitrate dehydratase activity"/>
    <property type="evidence" value="ECO:0007669"/>
    <property type="project" value="UniProtKB-EC"/>
</dbReference>
<dbReference type="FunFam" id="3.30.499.10:FF:000008">
    <property type="entry name" value="Aconitate hydratase B"/>
    <property type="match status" value="1"/>
</dbReference>
<evidence type="ECO:0000256" key="9">
    <source>
        <dbReference type="ARBA" id="ARBA00022532"/>
    </source>
</evidence>
<dbReference type="GO" id="GO:0003994">
    <property type="term" value="F:aconitate hydratase activity"/>
    <property type="evidence" value="ECO:0007669"/>
    <property type="project" value="UniProtKB-EC"/>
</dbReference>
<organism evidence="22 23">
    <name type="scientific">Xenorhabdus szentirmaii DSM 16338</name>
    <dbReference type="NCBI Taxonomy" id="1427518"/>
    <lineage>
        <taxon>Bacteria</taxon>
        <taxon>Pseudomonadati</taxon>
        <taxon>Pseudomonadota</taxon>
        <taxon>Gammaproteobacteria</taxon>
        <taxon>Enterobacterales</taxon>
        <taxon>Morganellaceae</taxon>
        <taxon>Xenorhabdus</taxon>
    </lineage>
</organism>
<name>W1J1F4_9GAMM</name>
<feature type="binding site" evidence="17">
    <location>
        <position position="772"/>
    </location>
    <ligand>
        <name>[4Fe-4S] cluster</name>
        <dbReference type="ChEBI" id="CHEBI:49883"/>
    </ligand>
</feature>
<dbReference type="Pfam" id="PF00330">
    <property type="entry name" value="Aconitase"/>
    <property type="match status" value="1"/>
</dbReference>
<dbReference type="InterPro" id="IPR015932">
    <property type="entry name" value="Aconitase_dom2"/>
</dbReference>
<dbReference type="InterPro" id="IPR015933">
    <property type="entry name" value="Aconitase_B_HEAT-like_dom"/>
</dbReference>
<evidence type="ECO:0000313" key="23">
    <source>
        <dbReference type="Proteomes" id="UP000019202"/>
    </source>
</evidence>
<dbReference type="Pfam" id="PF06434">
    <property type="entry name" value="Aconitase_2_N"/>
    <property type="match status" value="1"/>
</dbReference>
<feature type="binding site" evidence="18">
    <location>
        <position position="191"/>
    </location>
    <ligand>
        <name>substrate</name>
    </ligand>
</feature>
<gene>
    <name evidence="22" type="primary">acnB</name>
    <name evidence="22" type="ORF">XSR1_350043</name>
</gene>
<evidence type="ECO:0000259" key="19">
    <source>
        <dbReference type="Pfam" id="PF00330"/>
    </source>
</evidence>